<keyword evidence="1" id="KW-1133">Transmembrane helix</keyword>
<feature type="transmembrane region" description="Helical" evidence="1">
    <location>
        <begin position="186"/>
        <end position="203"/>
    </location>
</feature>
<feature type="transmembrane region" description="Helical" evidence="1">
    <location>
        <begin position="21"/>
        <end position="38"/>
    </location>
</feature>
<feature type="transmembrane region" description="Helical" evidence="1">
    <location>
        <begin position="237"/>
        <end position="256"/>
    </location>
</feature>
<feature type="transmembrane region" description="Helical" evidence="1">
    <location>
        <begin position="209"/>
        <end position="225"/>
    </location>
</feature>
<reference evidence="2 3" key="1">
    <citation type="submission" date="2012-05" db="EMBL/GenBank/DDBJ databases">
        <title>Genome sequence of Nitritalea halalkaliphila LW7.</title>
        <authorList>
            <person name="Jangir P.K."/>
            <person name="Singh A."/>
            <person name="Shivaji S."/>
            <person name="Sharma R."/>
        </authorList>
    </citation>
    <scope>NUCLEOTIDE SEQUENCE [LARGE SCALE GENOMIC DNA]</scope>
    <source>
        <strain evidence="2 3">LW7</strain>
    </source>
</reference>
<keyword evidence="3" id="KW-1185">Reference proteome</keyword>
<keyword evidence="1" id="KW-0472">Membrane</keyword>
<sequence>MYGGVRAWLGLSESKRLPVELLFRVALALQCVGLYFYFRAGSSLEAYLFLDRGWEQAQSRQVDVVLAYLHLGVAIFWLLRPTVVLAVILGCLQVLVTYMTWYQGGAHFTEWAFFTQAIRMLSYPAFVFWVWGYPKVSAWVLRVGLGLTFFSHGLEALYQHPHFIDYLIGTARQFGFRLREAQAVQLLRIIGVVDVLVAVWVLVRPWRGVLFWMAFWGLLTAFSRLTELGLAQYPQVLLRSLNFLGPLLLWLLTFHFRSSEGDAKLSAGD</sequence>
<name>I5C767_9BACT</name>
<evidence type="ECO:0000313" key="2">
    <source>
        <dbReference type="EMBL" id="EIM77669.1"/>
    </source>
</evidence>
<dbReference type="STRING" id="1189621.A3SI_05749"/>
<organism evidence="2 3">
    <name type="scientific">Nitritalea halalkaliphila LW7</name>
    <dbReference type="NCBI Taxonomy" id="1189621"/>
    <lineage>
        <taxon>Bacteria</taxon>
        <taxon>Pseudomonadati</taxon>
        <taxon>Bacteroidota</taxon>
        <taxon>Cytophagia</taxon>
        <taxon>Cytophagales</taxon>
        <taxon>Cyclobacteriaceae</taxon>
        <taxon>Nitritalea</taxon>
    </lineage>
</organism>
<dbReference type="AlphaFoldDB" id="I5C767"/>
<gene>
    <name evidence="2" type="ORF">A3SI_05749</name>
</gene>
<evidence type="ECO:0000313" key="3">
    <source>
        <dbReference type="Proteomes" id="UP000005551"/>
    </source>
</evidence>
<accession>I5C767</accession>
<keyword evidence="1" id="KW-0812">Transmembrane</keyword>
<protein>
    <recommendedName>
        <fullName evidence="4">HTTM domain-containing protein</fullName>
    </recommendedName>
</protein>
<feature type="transmembrane region" description="Helical" evidence="1">
    <location>
        <begin position="111"/>
        <end position="133"/>
    </location>
</feature>
<dbReference type="EMBL" id="AJYA01000013">
    <property type="protein sequence ID" value="EIM77669.1"/>
    <property type="molecule type" value="Genomic_DNA"/>
</dbReference>
<evidence type="ECO:0008006" key="4">
    <source>
        <dbReference type="Google" id="ProtNLM"/>
    </source>
</evidence>
<proteinExistence type="predicted"/>
<feature type="transmembrane region" description="Helical" evidence="1">
    <location>
        <begin position="74"/>
        <end position="99"/>
    </location>
</feature>
<dbReference type="Proteomes" id="UP000005551">
    <property type="component" value="Unassembled WGS sequence"/>
</dbReference>
<evidence type="ECO:0000256" key="1">
    <source>
        <dbReference type="SAM" id="Phobius"/>
    </source>
</evidence>
<comment type="caution">
    <text evidence="2">The sequence shown here is derived from an EMBL/GenBank/DDBJ whole genome shotgun (WGS) entry which is preliminary data.</text>
</comment>
<dbReference type="RefSeq" id="WP_009053932.1">
    <property type="nucleotide sequence ID" value="NZ_AJYA01000013.1"/>
</dbReference>